<organism evidence="10 11">
    <name type="scientific">Eufriesea mexicana</name>
    <dbReference type="NCBI Taxonomy" id="516756"/>
    <lineage>
        <taxon>Eukaryota</taxon>
        <taxon>Metazoa</taxon>
        <taxon>Ecdysozoa</taxon>
        <taxon>Arthropoda</taxon>
        <taxon>Hexapoda</taxon>
        <taxon>Insecta</taxon>
        <taxon>Pterygota</taxon>
        <taxon>Neoptera</taxon>
        <taxon>Endopterygota</taxon>
        <taxon>Hymenoptera</taxon>
        <taxon>Apocrita</taxon>
        <taxon>Aculeata</taxon>
        <taxon>Apoidea</taxon>
        <taxon>Anthophila</taxon>
        <taxon>Apidae</taxon>
        <taxon>Eufriesea</taxon>
    </lineage>
</organism>
<feature type="region of interest" description="Disordered" evidence="7">
    <location>
        <begin position="29"/>
        <end position="55"/>
    </location>
</feature>
<feature type="compositionally biased region" description="Polar residues" evidence="7">
    <location>
        <begin position="201"/>
        <end position="212"/>
    </location>
</feature>
<evidence type="ECO:0000259" key="9">
    <source>
        <dbReference type="Pfam" id="PF12253"/>
    </source>
</evidence>
<feature type="compositionally biased region" description="Polar residues" evidence="7">
    <location>
        <begin position="32"/>
        <end position="43"/>
    </location>
</feature>
<name>A0A310SQV3_9HYME</name>
<feature type="compositionally biased region" description="Basic and acidic residues" evidence="7">
    <location>
        <begin position="262"/>
        <end position="375"/>
    </location>
</feature>
<feature type="compositionally biased region" description="Basic and acidic residues" evidence="7">
    <location>
        <begin position="129"/>
        <end position="138"/>
    </location>
</feature>
<dbReference type="Pfam" id="PF11600">
    <property type="entry name" value="CAF1A_acidic"/>
    <property type="match status" value="1"/>
</dbReference>
<keyword evidence="2" id="KW-0235">DNA replication</keyword>
<feature type="compositionally biased region" description="Basic and acidic residues" evidence="7">
    <location>
        <begin position="147"/>
        <end position="160"/>
    </location>
</feature>
<feature type="compositionally biased region" description="Polar residues" evidence="7">
    <location>
        <begin position="229"/>
        <end position="246"/>
    </location>
</feature>
<keyword evidence="5" id="KW-0234">DNA repair</keyword>
<dbReference type="InterPro" id="IPR022043">
    <property type="entry name" value="CAF1A_DD"/>
</dbReference>
<dbReference type="PANTHER" id="PTHR15272">
    <property type="entry name" value="CHROMATIN ASSEMBLY FACTOR 1 SUBUNIT A CAF-1 SUBUNIT A"/>
    <property type="match status" value="1"/>
</dbReference>
<protein>
    <submittedName>
        <fullName evidence="10">Chromatin assembly factor 1 subunit A</fullName>
    </submittedName>
</protein>
<evidence type="ECO:0000256" key="5">
    <source>
        <dbReference type="ARBA" id="ARBA00023204"/>
    </source>
</evidence>
<evidence type="ECO:0000256" key="6">
    <source>
        <dbReference type="ARBA" id="ARBA00023242"/>
    </source>
</evidence>
<dbReference type="Proteomes" id="UP000250275">
    <property type="component" value="Unassembled WGS sequence"/>
</dbReference>
<keyword evidence="6" id="KW-0539">Nucleus</keyword>
<evidence type="ECO:0000259" key="8">
    <source>
        <dbReference type="Pfam" id="PF11600"/>
    </source>
</evidence>
<keyword evidence="11" id="KW-1185">Reference proteome</keyword>
<keyword evidence="3" id="KW-0227">DNA damage</keyword>
<dbReference type="Pfam" id="PF12253">
    <property type="entry name" value="CAF1A_dimeriz"/>
    <property type="match status" value="1"/>
</dbReference>
<evidence type="ECO:0000256" key="2">
    <source>
        <dbReference type="ARBA" id="ARBA00022705"/>
    </source>
</evidence>
<feature type="domain" description="Chromatin assembly factor 1 p150 subunit acidic region" evidence="8">
    <location>
        <begin position="303"/>
        <end position="402"/>
    </location>
</feature>
<dbReference type="GO" id="GO:0005634">
    <property type="term" value="C:nucleus"/>
    <property type="evidence" value="ECO:0007669"/>
    <property type="project" value="UniProtKB-SubCell"/>
</dbReference>
<reference evidence="10 11" key="1">
    <citation type="submission" date="2015-07" db="EMBL/GenBank/DDBJ databases">
        <title>The genome of Eufriesea mexicana.</title>
        <authorList>
            <person name="Pan H."/>
            <person name="Kapheim K."/>
        </authorList>
    </citation>
    <scope>NUCLEOTIDE SEQUENCE [LARGE SCALE GENOMIC DNA]</scope>
    <source>
        <strain evidence="10">0111107269</strain>
        <tissue evidence="10">Whole body</tissue>
    </source>
</reference>
<feature type="region of interest" description="Disordered" evidence="7">
    <location>
        <begin position="68"/>
        <end position="379"/>
    </location>
</feature>
<dbReference type="GO" id="GO:0006334">
    <property type="term" value="P:nucleosome assembly"/>
    <property type="evidence" value="ECO:0007669"/>
    <property type="project" value="TreeGrafter"/>
</dbReference>
<evidence type="ECO:0000256" key="3">
    <source>
        <dbReference type="ARBA" id="ARBA00022763"/>
    </source>
</evidence>
<evidence type="ECO:0000256" key="1">
    <source>
        <dbReference type="ARBA" id="ARBA00004123"/>
    </source>
</evidence>
<evidence type="ECO:0000313" key="11">
    <source>
        <dbReference type="Proteomes" id="UP000250275"/>
    </source>
</evidence>
<feature type="compositionally biased region" description="Basic and acidic residues" evidence="7">
    <location>
        <begin position="93"/>
        <end position="104"/>
    </location>
</feature>
<dbReference type="AlphaFoldDB" id="A0A310SQV3"/>
<keyword evidence="4" id="KW-0143">Chaperone</keyword>
<evidence type="ECO:0000256" key="4">
    <source>
        <dbReference type="ARBA" id="ARBA00023186"/>
    </source>
</evidence>
<dbReference type="GO" id="GO:0033186">
    <property type="term" value="C:CAF-1 complex"/>
    <property type="evidence" value="ECO:0007669"/>
    <property type="project" value="TreeGrafter"/>
</dbReference>
<feature type="domain" description="Chromatin assembly factor 1 subunit A dimerization" evidence="9">
    <location>
        <begin position="457"/>
        <end position="489"/>
    </location>
</feature>
<feature type="region of interest" description="Disordered" evidence="7">
    <location>
        <begin position="470"/>
        <end position="490"/>
    </location>
</feature>
<accession>A0A310SQV3</accession>
<evidence type="ECO:0000256" key="7">
    <source>
        <dbReference type="SAM" id="MobiDB-lite"/>
    </source>
</evidence>
<dbReference type="GO" id="GO:0006281">
    <property type="term" value="P:DNA repair"/>
    <property type="evidence" value="ECO:0007669"/>
    <property type="project" value="UniProtKB-KW"/>
</dbReference>
<dbReference type="PANTHER" id="PTHR15272:SF0">
    <property type="entry name" value="CHROMATIN ASSEMBLY FACTOR 1 SUBUNIT A"/>
    <property type="match status" value="1"/>
</dbReference>
<dbReference type="InterPro" id="IPR021644">
    <property type="entry name" value="CAF-1_p150_acidic"/>
</dbReference>
<evidence type="ECO:0000313" key="10">
    <source>
        <dbReference type="EMBL" id="OAD57472.1"/>
    </source>
</evidence>
<gene>
    <name evidence="10" type="ORF">WN48_02014</name>
</gene>
<dbReference type="EMBL" id="KQ761502">
    <property type="protein sequence ID" value="OAD57472.1"/>
    <property type="molecule type" value="Genomic_DNA"/>
</dbReference>
<feature type="compositionally biased region" description="Basic and acidic residues" evidence="7">
    <location>
        <begin position="112"/>
        <end position="122"/>
    </location>
</feature>
<dbReference type="GO" id="GO:0006260">
    <property type="term" value="P:DNA replication"/>
    <property type="evidence" value="ECO:0007669"/>
    <property type="project" value="UniProtKB-KW"/>
</dbReference>
<proteinExistence type="predicted"/>
<sequence length="490" mass="57368">MKMMDVNGQNDCYIEAVTPAKKKKMKQAQLPFHSSIQSPSVVQNKKRKLTSPSVECRSPKTMKILKKSLTKGNVDNTKSDVDINAEDSNDSVKIMKDTEIENVKENTTSNKVETRNKFETPKRTSTRQKKIEKQEKLKSSSLTKFLQKTDKQEDKLKEEPQVSLQEEEDDSIKNTPSKAIDSGTSVSHTNTVSNKVEDSPSLLNDSLCQSDSDIAIVSSDNEDKDEQTKSNNSTMEDASGTPQILKTPTMEKSKQKKLTPKQQEKKLLSAKKREERQKLKMEKEKKLEEERQTRRKEKEEKRKEKEEKRKEKEEREKAEKEQKLMERKLKEQKKQMEIEQRQKEKQAKEEERKKREEAKEEEKRKKEEERLEAERKKQKAATTFTSFFVAKKQEKSTEDENANLYLSEIKNKKIVLRKSLKTWPLETKEDVVLIDEENDGTSNIVNQNIIIEKQRPKLLQFSENQRPPYWGTWRKRSNSINPRKPFARDK</sequence>
<comment type="subcellular location">
    <subcellularLocation>
        <location evidence="1">Nucleus</location>
    </subcellularLocation>
</comment>
<feature type="compositionally biased region" description="Polar residues" evidence="7">
    <location>
        <begin position="173"/>
        <end position="194"/>
    </location>
</feature>
<dbReference type="OrthoDB" id="79480at2759"/>